<feature type="region of interest" description="Disordered" evidence="1">
    <location>
        <begin position="358"/>
        <end position="379"/>
    </location>
</feature>
<dbReference type="RefSeq" id="XP_037152429.1">
    <property type="nucleotide sequence ID" value="XM_037290994.1"/>
</dbReference>
<dbReference type="EMBL" id="JACCJB010000010">
    <property type="protein sequence ID" value="KAF6223212.1"/>
    <property type="molecule type" value="Genomic_DNA"/>
</dbReference>
<accession>A0A8H6CGU5</accession>
<dbReference type="Proteomes" id="UP000593566">
    <property type="component" value="Unassembled WGS sequence"/>
</dbReference>
<evidence type="ECO:0000313" key="3">
    <source>
        <dbReference type="EMBL" id="KAF6223212.1"/>
    </source>
</evidence>
<evidence type="ECO:0000313" key="4">
    <source>
        <dbReference type="Proteomes" id="UP000593566"/>
    </source>
</evidence>
<feature type="region of interest" description="Disordered" evidence="1">
    <location>
        <begin position="139"/>
        <end position="162"/>
    </location>
</feature>
<dbReference type="Pfam" id="PF18596">
    <property type="entry name" value="Sld7_C"/>
    <property type="match status" value="1"/>
</dbReference>
<proteinExistence type="predicted"/>
<dbReference type="InterPro" id="IPR041260">
    <property type="entry name" value="Sld7_C"/>
</dbReference>
<dbReference type="AlphaFoldDB" id="A0A8H6CGU5"/>
<evidence type="ECO:0000256" key="1">
    <source>
        <dbReference type="SAM" id="MobiDB-lite"/>
    </source>
</evidence>
<organism evidence="3 4">
    <name type="scientific">Letharia lupina</name>
    <dbReference type="NCBI Taxonomy" id="560253"/>
    <lineage>
        <taxon>Eukaryota</taxon>
        <taxon>Fungi</taxon>
        <taxon>Dikarya</taxon>
        <taxon>Ascomycota</taxon>
        <taxon>Pezizomycotina</taxon>
        <taxon>Lecanoromycetes</taxon>
        <taxon>OSLEUM clade</taxon>
        <taxon>Lecanoromycetidae</taxon>
        <taxon>Lecanorales</taxon>
        <taxon>Lecanorineae</taxon>
        <taxon>Parmeliaceae</taxon>
        <taxon>Letharia</taxon>
    </lineage>
</organism>
<feature type="compositionally biased region" description="Polar residues" evidence="1">
    <location>
        <begin position="218"/>
        <end position="228"/>
    </location>
</feature>
<comment type="caution">
    <text evidence="3">The sequence shown here is derived from an EMBL/GenBank/DDBJ whole genome shotgun (WGS) entry which is preliminary data.</text>
</comment>
<protein>
    <recommendedName>
        <fullName evidence="2">Sld7 C-terminal domain-containing protein</fullName>
    </recommendedName>
</protein>
<dbReference type="GeneID" id="59328473"/>
<keyword evidence="4" id="KW-1185">Reference proteome</keyword>
<feature type="compositionally biased region" description="Polar residues" evidence="1">
    <location>
        <begin position="450"/>
        <end position="486"/>
    </location>
</feature>
<gene>
    <name evidence="3" type="ORF">HO133_000054</name>
</gene>
<feature type="region of interest" description="Disordered" evidence="1">
    <location>
        <begin position="442"/>
        <end position="486"/>
    </location>
</feature>
<feature type="region of interest" description="Disordered" evidence="1">
    <location>
        <begin position="208"/>
        <end position="315"/>
    </location>
</feature>
<name>A0A8H6CGU5_9LECA</name>
<sequence>MSQVWSGNISTDDLATCIQDVQIWAPQSSTQVPLSQDAKLHFLSLVEVTRIPLYLAAGPSCDVSTGNEATTRWLTEALLDYEESDLRGDASREPWWSHSGRQSENGILLGVETEKVEDREIRNVITEVLLYAASTKTYTSLPTPPTSSSPAPPDEDTSDALDQGGKTVKVYALPLCSNSIGRAKLSLETCPSTLKEFPSVPQACFLPHTHDPGRVTQPVPQKRQSISTLFEDATKKRRKFKGRGGESISQAMASIDRPPSQHGLPEKQEAPQPQQNDLRRKSLSRASSMSSVAVPEHPRPGSRSGLLANGKRSSLHHVERAISPRDSPTPSDLDGSCAQKNRAALTKVIMAGMRLHGLQQKKKPSSKPQPPSQVTSHIDTTSVANEAEDEYKLVYHQTFKAAMFTFRKHLNAQLISQETMRDVVDRLLIMFCTDPMVVDHDPDSGHFQASEANNGLPSSSPFDKPSSQARSSDLANGWNTPTVKKR</sequence>
<reference evidence="3 4" key="1">
    <citation type="journal article" date="2020" name="Genomics">
        <title>Complete, high-quality genomes from long-read metagenomic sequencing of two wolf lichen thalli reveals enigmatic genome architecture.</title>
        <authorList>
            <person name="McKenzie S.K."/>
            <person name="Walston R.F."/>
            <person name="Allen J.L."/>
        </authorList>
    </citation>
    <scope>NUCLEOTIDE SEQUENCE [LARGE SCALE GENOMIC DNA]</scope>
    <source>
        <strain evidence="3">WasteWater1</strain>
    </source>
</reference>
<evidence type="ECO:0000259" key="2">
    <source>
        <dbReference type="Pfam" id="PF18596"/>
    </source>
</evidence>
<feature type="domain" description="Sld7 C-terminal" evidence="2">
    <location>
        <begin position="339"/>
        <end position="432"/>
    </location>
</feature>
<feature type="compositionally biased region" description="Pro residues" evidence="1">
    <location>
        <begin position="142"/>
        <end position="152"/>
    </location>
</feature>